<dbReference type="Pfam" id="PF14214">
    <property type="entry name" value="Helitron_like_N"/>
    <property type="match status" value="1"/>
</dbReference>
<dbReference type="Proteomes" id="UP001176961">
    <property type="component" value="Unassembled WGS sequence"/>
</dbReference>
<dbReference type="AlphaFoldDB" id="A0AA36GMG4"/>
<name>A0AA36GMG4_CYLNA</name>
<evidence type="ECO:0000313" key="3">
    <source>
        <dbReference type="EMBL" id="CAJ0594804.1"/>
    </source>
</evidence>
<protein>
    <recommendedName>
        <fullName evidence="2">Helitron helicase-like domain-containing protein</fullName>
    </recommendedName>
</protein>
<gene>
    <name evidence="3" type="ORF">CYNAS_LOCUS6787</name>
</gene>
<dbReference type="InterPro" id="IPR025476">
    <property type="entry name" value="Helitron_helicase-like"/>
</dbReference>
<evidence type="ECO:0000259" key="2">
    <source>
        <dbReference type="Pfam" id="PF14214"/>
    </source>
</evidence>
<sequence>MTMYEVYQMAQAKFKELGINSVPQVVMNVKQKRDVPEALSKDVHPGTITKPVFENQVAAIFLCKHGNMPTHDELDEVTYNVDAFSYALLFPRGEQSYVKERLPKVFKAKKKDKRLNVDGSALCVSAFGDEEGVNGDSSDDSEAVEKSNGGDVENTRVESGKRKYISRREFVLYIMARRQNLQKHRILGNGLRMQYSKGMAIALRMGKPDLFITFTGNSEWSEIKENLPGKFDSWITDPLLCVRVFYNKLRQLMKDLKEGKVFGEVLAYQVSVEFQQRGMPHAHILVTLSKKFMDPEDVDRCISATIPPAPRKDEDEYDGKRRLREYVAKFMIHGPCVGRKDASLKNFAMRLRYLRMDIRYISVQMTVALLWAV</sequence>
<reference evidence="3" key="1">
    <citation type="submission" date="2023-07" db="EMBL/GenBank/DDBJ databases">
        <authorList>
            <consortium name="CYATHOMIX"/>
        </authorList>
    </citation>
    <scope>NUCLEOTIDE SEQUENCE</scope>
    <source>
        <strain evidence="3">N/A</strain>
    </source>
</reference>
<keyword evidence="4" id="KW-1185">Reference proteome</keyword>
<dbReference type="EMBL" id="CATQJL010000112">
    <property type="protein sequence ID" value="CAJ0594804.1"/>
    <property type="molecule type" value="Genomic_DNA"/>
</dbReference>
<feature type="compositionally biased region" description="Acidic residues" evidence="1">
    <location>
        <begin position="131"/>
        <end position="142"/>
    </location>
</feature>
<organism evidence="3 4">
    <name type="scientific">Cylicocyclus nassatus</name>
    <name type="common">Nematode worm</name>
    <dbReference type="NCBI Taxonomy" id="53992"/>
    <lineage>
        <taxon>Eukaryota</taxon>
        <taxon>Metazoa</taxon>
        <taxon>Ecdysozoa</taxon>
        <taxon>Nematoda</taxon>
        <taxon>Chromadorea</taxon>
        <taxon>Rhabditida</taxon>
        <taxon>Rhabditina</taxon>
        <taxon>Rhabditomorpha</taxon>
        <taxon>Strongyloidea</taxon>
        <taxon>Strongylidae</taxon>
        <taxon>Cylicocyclus</taxon>
    </lineage>
</organism>
<accession>A0AA36GMG4</accession>
<proteinExistence type="predicted"/>
<comment type="caution">
    <text evidence="3">The sequence shown here is derived from an EMBL/GenBank/DDBJ whole genome shotgun (WGS) entry which is preliminary data.</text>
</comment>
<feature type="domain" description="Helitron helicase-like" evidence="2">
    <location>
        <begin position="192"/>
        <end position="286"/>
    </location>
</feature>
<evidence type="ECO:0000313" key="4">
    <source>
        <dbReference type="Proteomes" id="UP001176961"/>
    </source>
</evidence>
<evidence type="ECO:0000256" key="1">
    <source>
        <dbReference type="SAM" id="MobiDB-lite"/>
    </source>
</evidence>
<feature type="region of interest" description="Disordered" evidence="1">
    <location>
        <begin position="131"/>
        <end position="159"/>
    </location>
</feature>